<keyword evidence="7 16" id="KW-0812">Transmembrane</keyword>
<evidence type="ECO:0000256" key="4">
    <source>
        <dbReference type="ARBA" id="ARBA00021006"/>
    </source>
</evidence>
<dbReference type="GO" id="GO:0048039">
    <property type="term" value="F:ubiquinone binding"/>
    <property type="evidence" value="ECO:0007669"/>
    <property type="project" value="TreeGrafter"/>
</dbReference>
<evidence type="ECO:0000256" key="2">
    <source>
        <dbReference type="ARBA" id="ARBA00009025"/>
    </source>
</evidence>
<evidence type="ECO:0000256" key="12">
    <source>
        <dbReference type="ARBA" id="ARBA00023075"/>
    </source>
</evidence>
<keyword evidence="6 16" id="KW-0679">Respiratory chain</keyword>
<comment type="subcellular location">
    <subcellularLocation>
        <location evidence="1 16">Mitochondrion membrane</location>
        <topology evidence="1 16">Multi-pass membrane protein</topology>
    </subcellularLocation>
</comment>
<feature type="transmembrane region" description="Helical" evidence="16">
    <location>
        <begin position="24"/>
        <end position="43"/>
    </location>
</feature>
<dbReference type="Pfam" id="PF01059">
    <property type="entry name" value="Oxidored_q5_N"/>
    <property type="match status" value="1"/>
</dbReference>
<feature type="domain" description="NADH:quinone oxidoreductase/Mrp antiporter transmembrane" evidence="17">
    <location>
        <begin position="113"/>
        <end position="394"/>
    </location>
</feature>
<evidence type="ECO:0000256" key="5">
    <source>
        <dbReference type="ARBA" id="ARBA00022448"/>
    </source>
</evidence>
<keyword evidence="8" id="KW-1278">Translocase</keyword>
<feature type="transmembrane region" description="Helical" evidence="16">
    <location>
        <begin position="217"/>
        <end position="239"/>
    </location>
</feature>
<feature type="transmembrane region" description="Helical" evidence="16">
    <location>
        <begin position="433"/>
        <end position="452"/>
    </location>
</feature>
<dbReference type="PRINTS" id="PR01437">
    <property type="entry name" value="NUOXDRDTASE4"/>
</dbReference>
<dbReference type="EC" id="7.1.1.2" evidence="3 16"/>
<dbReference type="PANTHER" id="PTHR43507">
    <property type="entry name" value="NADH-UBIQUINONE OXIDOREDUCTASE CHAIN 4"/>
    <property type="match status" value="1"/>
</dbReference>
<evidence type="ECO:0000256" key="1">
    <source>
        <dbReference type="ARBA" id="ARBA00004225"/>
    </source>
</evidence>
<evidence type="ECO:0000256" key="3">
    <source>
        <dbReference type="ARBA" id="ARBA00012944"/>
    </source>
</evidence>
<keyword evidence="13 16" id="KW-0496">Mitochondrion</keyword>
<dbReference type="GO" id="GO:0042773">
    <property type="term" value="P:ATP synthesis coupled electron transport"/>
    <property type="evidence" value="ECO:0007669"/>
    <property type="project" value="InterPro"/>
</dbReference>
<evidence type="ECO:0000256" key="11">
    <source>
        <dbReference type="ARBA" id="ARBA00023027"/>
    </source>
</evidence>
<comment type="similarity">
    <text evidence="2 16">Belongs to the complex I subunit 4 family.</text>
</comment>
<dbReference type="GO" id="GO:0008137">
    <property type="term" value="F:NADH dehydrogenase (ubiquinone) activity"/>
    <property type="evidence" value="ECO:0007669"/>
    <property type="project" value="UniProtKB-UniRule"/>
</dbReference>
<keyword evidence="9 16" id="KW-0249">Electron transport</keyword>
<keyword evidence="10 16" id="KW-1133">Transmembrane helix</keyword>
<feature type="transmembrane region" description="Helical" evidence="16">
    <location>
        <begin position="281"/>
        <end position="301"/>
    </location>
</feature>
<evidence type="ECO:0000259" key="17">
    <source>
        <dbReference type="Pfam" id="PF00361"/>
    </source>
</evidence>
<evidence type="ECO:0000256" key="13">
    <source>
        <dbReference type="ARBA" id="ARBA00023128"/>
    </source>
</evidence>
<evidence type="ECO:0000256" key="6">
    <source>
        <dbReference type="ARBA" id="ARBA00022660"/>
    </source>
</evidence>
<keyword evidence="14 16" id="KW-0472">Membrane</keyword>
<evidence type="ECO:0000256" key="7">
    <source>
        <dbReference type="ARBA" id="ARBA00022692"/>
    </source>
</evidence>
<evidence type="ECO:0000256" key="14">
    <source>
        <dbReference type="ARBA" id="ARBA00023136"/>
    </source>
</evidence>
<keyword evidence="5 16" id="KW-0813">Transport</keyword>
<dbReference type="EMBL" id="KT990124">
    <property type="protein sequence ID" value="ARQ20653.1"/>
    <property type="molecule type" value="Genomic_DNA"/>
</dbReference>
<dbReference type="AlphaFoldDB" id="A0A3S5FW37"/>
<evidence type="ECO:0000256" key="15">
    <source>
        <dbReference type="ARBA" id="ARBA00049551"/>
    </source>
</evidence>
<keyword evidence="12 16" id="KW-0830">Ubiquinone</keyword>
<geneLocation type="mitochondrion" evidence="19"/>
<feature type="transmembrane region" description="Helical" evidence="16">
    <location>
        <begin position="144"/>
        <end position="165"/>
    </location>
</feature>
<evidence type="ECO:0000259" key="18">
    <source>
        <dbReference type="Pfam" id="PF01059"/>
    </source>
</evidence>
<dbReference type="InterPro" id="IPR001750">
    <property type="entry name" value="ND/Mrp_TM"/>
</dbReference>
<protein>
    <recommendedName>
        <fullName evidence="4 16">NADH-ubiquinone oxidoreductase chain 4</fullName>
        <ecNumber evidence="3 16">7.1.1.2</ecNumber>
    </recommendedName>
</protein>
<evidence type="ECO:0000256" key="8">
    <source>
        <dbReference type="ARBA" id="ARBA00022967"/>
    </source>
</evidence>
<feature type="transmembrane region" description="Helical" evidence="16">
    <location>
        <begin position="63"/>
        <end position="81"/>
    </location>
</feature>
<accession>A0A3S5FW37</accession>
<feature type="transmembrane region" description="Helical" evidence="16">
    <location>
        <begin position="185"/>
        <end position="205"/>
    </location>
</feature>
<dbReference type="InterPro" id="IPR003918">
    <property type="entry name" value="NADH_UbQ_OxRdtase"/>
</dbReference>
<feature type="transmembrane region" description="Helical" evidence="16">
    <location>
        <begin position="342"/>
        <end position="363"/>
    </location>
</feature>
<feature type="transmembrane region" description="Helical" evidence="16">
    <location>
        <begin position="115"/>
        <end position="137"/>
    </location>
</feature>
<feature type="domain" description="NADH:ubiquinone oxidoreductase chain 4 N-terminal" evidence="18">
    <location>
        <begin position="1"/>
        <end position="108"/>
    </location>
</feature>
<evidence type="ECO:0000256" key="10">
    <source>
        <dbReference type="ARBA" id="ARBA00022989"/>
    </source>
</evidence>
<comment type="function">
    <text evidence="16">Core subunit of the mitochondrial membrane respiratory chain NADH dehydrogenase (Complex I) which catalyzes electron transfer from NADH through the respiratory chain, using ubiquinone as an electron acceptor. Essential for the catalytic activity and assembly of complex I.</text>
</comment>
<feature type="transmembrane region" description="Helical" evidence="16">
    <location>
        <begin position="245"/>
        <end position="269"/>
    </location>
</feature>
<organism evidence="19">
    <name type="scientific">Nacella clypeater</name>
    <dbReference type="NCBI Taxonomy" id="768623"/>
    <lineage>
        <taxon>Eukaryota</taxon>
        <taxon>Metazoa</taxon>
        <taxon>Spiralia</taxon>
        <taxon>Lophotrochozoa</taxon>
        <taxon>Mollusca</taxon>
        <taxon>Gastropoda</taxon>
        <taxon>Patellogastropoda</taxon>
        <taxon>Lottioidea</taxon>
        <taxon>Nacellidae</taxon>
        <taxon>Nacella</taxon>
    </lineage>
</organism>
<dbReference type="GO" id="GO:0031966">
    <property type="term" value="C:mitochondrial membrane"/>
    <property type="evidence" value="ECO:0007669"/>
    <property type="project" value="UniProtKB-SubCell"/>
</dbReference>
<keyword evidence="11 16" id="KW-0520">NAD</keyword>
<evidence type="ECO:0000313" key="19">
    <source>
        <dbReference type="EMBL" id="ARQ20653.1"/>
    </source>
</evidence>
<comment type="catalytic activity">
    <reaction evidence="15 16">
        <text>a ubiquinone + NADH + 5 H(+)(in) = a ubiquinol + NAD(+) + 4 H(+)(out)</text>
        <dbReference type="Rhea" id="RHEA:29091"/>
        <dbReference type="Rhea" id="RHEA-COMP:9565"/>
        <dbReference type="Rhea" id="RHEA-COMP:9566"/>
        <dbReference type="ChEBI" id="CHEBI:15378"/>
        <dbReference type="ChEBI" id="CHEBI:16389"/>
        <dbReference type="ChEBI" id="CHEBI:17976"/>
        <dbReference type="ChEBI" id="CHEBI:57540"/>
        <dbReference type="ChEBI" id="CHEBI:57945"/>
        <dbReference type="EC" id="7.1.1.2"/>
    </reaction>
</comment>
<sequence>MLKTTLLMNLTLIVFPMKSNKTTWFFRLWGLALGAFLSMFNVFFNFSSIKMTSYFFSLTPTSAALMTLTWWISFLMMIASHKTILLTNKSPKTFSLMVVLLNFVLLLTFSTTSMLWFYIFFEMSLLPTLLLILGWGYQPERLQAGMYMMLYTVTASLPFLAILFLKNMSLNKHLLLINKMVLLPWTYSLVMLFSLLAFMVKLPVYSMHLWWLPKAHVEAPVAGSMILAGILLKLGGFGLMQTMTFYSFTSNFVCSFLTSMAMWGGMITSMICLRQTDLKSLIAYSSVAHMSFVLASVFSLSSWGWSAALMMMISHGLVSSSMFCLSNMAYESVQSRSVLIPKGLLTATPAFTIWWFLFCTANIPTPPTISLMSEIIAIPAIIQFSSSLTLIIAIMGMLSAAYNLFVFTSTQHGMLNKTINPTSSLPNKMYQKLFFLHFVPLVLLTLTLPKIMV</sequence>
<feature type="transmembrane region" description="Helical" evidence="16">
    <location>
        <begin position="375"/>
        <end position="405"/>
    </location>
</feature>
<dbReference type="GO" id="GO:0015990">
    <property type="term" value="P:electron transport coupled proton transport"/>
    <property type="evidence" value="ECO:0007669"/>
    <property type="project" value="TreeGrafter"/>
</dbReference>
<proteinExistence type="inferred from homology"/>
<dbReference type="PANTHER" id="PTHR43507:SF20">
    <property type="entry name" value="NADH-UBIQUINONE OXIDOREDUCTASE CHAIN 4"/>
    <property type="match status" value="1"/>
</dbReference>
<dbReference type="InterPro" id="IPR000260">
    <property type="entry name" value="NADH4_N"/>
</dbReference>
<feature type="transmembrane region" description="Helical" evidence="16">
    <location>
        <begin position="93"/>
        <end position="109"/>
    </location>
</feature>
<reference evidence="19" key="1">
    <citation type="submission" date="2015-11" db="EMBL/GenBank/DDBJ databases">
        <title>Evolutionary characteristics of mitochondrial genomes of Antarctic and sub-Antarctic limpets: detecting new mitogenomic rearrangements within Patellogastropoda.</title>
        <authorList>
            <person name="Gaitan J.D."/>
            <person name="Cardenas L."/>
        </authorList>
    </citation>
    <scope>NUCLEOTIDE SEQUENCE</scope>
    <source>
        <tissue evidence="19">Foot muscle</tissue>
    </source>
</reference>
<dbReference type="GO" id="GO:0003954">
    <property type="term" value="F:NADH dehydrogenase activity"/>
    <property type="evidence" value="ECO:0007669"/>
    <property type="project" value="TreeGrafter"/>
</dbReference>
<evidence type="ECO:0000256" key="9">
    <source>
        <dbReference type="ARBA" id="ARBA00022982"/>
    </source>
</evidence>
<gene>
    <name evidence="19" type="primary">ND4</name>
</gene>
<evidence type="ECO:0000256" key="16">
    <source>
        <dbReference type="RuleBase" id="RU003297"/>
    </source>
</evidence>
<dbReference type="Pfam" id="PF00361">
    <property type="entry name" value="Proton_antipo_M"/>
    <property type="match status" value="1"/>
</dbReference>
<name>A0A3S5FW37_9GAST</name>